<dbReference type="Proteomes" id="UP000007993">
    <property type="component" value="Unassembled WGS sequence"/>
</dbReference>
<reference evidence="1 2" key="1">
    <citation type="journal article" date="2013" name="Mar. Genomics">
        <title>Expression of sulfatases in Rhodopirellula baltica and the diversity of sulfatases in the genus Rhodopirellula.</title>
        <authorList>
            <person name="Wegner C.E."/>
            <person name="Richter-Heitmann T."/>
            <person name="Klindworth A."/>
            <person name="Klockow C."/>
            <person name="Richter M."/>
            <person name="Achstetter T."/>
            <person name="Glockner F.O."/>
            <person name="Harder J."/>
        </authorList>
    </citation>
    <scope>NUCLEOTIDE SEQUENCE [LARGE SCALE GENOMIC DNA]</scope>
    <source>
        <strain evidence="1 2">SH28</strain>
    </source>
</reference>
<protein>
    <submittedName>
        <fullName evidence="1">Uncharacterized protein</fullName>
    </submittedName>
</protein>
<dbReference type="PATRIC" id="fig|993517.3.peg.246"/>
<name>K5EEQ9_RHOBT</name>
<sequence>MLIALSVIQRDVSHRILKAIAIFGFTIAAAQWSAFGIEEKCGYDASGRTHIRLR</sequence>
<evidence type="ECO:0000313" key="2">
    <source>
        <dbReference type="Proteomes" id="UP000007993"/>
    </source>
</evidence>
<gene>
    <name evidence="1" type="ORF">RBSH_00230</name>
</gene>
<comment type="caution">
    <text evidence="1">The sequence shown here is derived from an EMBL/GenBank/DDBJ whole genome shotgun (WGS) entry which is preliminary data.</text>
</comment>
<proteinExistence type="predicted"/>
<dbReference type="AlphaFoldDB" id="K5EEQ9"/>
<organism evidence="1 2">
    <name type="scientific">Rhodopirellula baltica SH28</name>
    <dbReference type="NCBI Taxonomy" id="993517"/>
    <lineage>
        <taxon>Bacteria</taxon>
        <taxon>Pseudomonadati</taxon>
        <taxon>Planctomycetota</taxon>
        <taxon>Planctomycetia</taxon>
        <taxon>Pirellulales</taxon>
        <taxon>Pirellulaceae</taxon>
        <taxon>Rhodopirellula</taxon>
    </lineage>
</organism>
<dbReference type="EMBL" id="AMCW01000008">
    <property type="protein sequence ID" value="EKK04361.1"/>
    <property type="molecule type" value="Genomic_DNA"/>
</dbReference>
<evidence type="ECO:0000313" key="1">
    <source>
        <dbReference type="EMBL" id="EKK04361.1"/>
    </source>
</evidence>
<accession>K5EEQ9</accession>